<feature type="domain" description="Serpin" evidence="3">
    <location>
        <begin position="70"/>
        <end position="119"/>
    </location>
</feature>
<name>A0A8S4QKA5_9NEOP</name>
<dbReference type="InterPro" id="IPR042178">
    <property type="entry name" value="Serpin_sf_1"/>
</dbReference>
<feature type="non-terminal residue" evidence="4">
    <location>
        <position position="119"/>
    </location>
</feature>
<proteinExistence type="predicted"/>
<gene>
    <name evidence="4" type="primary">jg23928</name>
    <name evidence="4" type="ORF">PAEG_LOCUS2912</name>
</gene>
<dbReference type="InterPro" id="IPR023796">
    <property type="entry name" value="Serpin_dom"/>
</dbReference>
<dbReference type="Gene3D" id="3.30.497.10">
    <property type="entry name" value="Antithrombin, subunit I, domain 2"/>
    <property type="match status" value="1"/>
</dbReference>
<keyword evidence="5" id="KW-1185">Reference proteome</keyword>
<dbReference type="AlphaFoldDB" id="A0A8S4QKA5"/>
<dbReference type="InterPro" id="IPR036186">
    <property type="entry name" value="Serpin_sf"/>
</dbReference>
<comment type="caution">
    <text evidence="4">The sequence shown here is derived from an EMBL/GenBank/DDBJ whole genome shotgun (WGS) entry which is preliminary data.</text>
</comment>
<reference evidence="4" key="1">
    <citation type="submission" date="2022-03" db="EMBL/GenBank/DDBJ databases">
        <authorList>
            <person name="Lindestad O."/>
        </authorList>
    </citation>
    <scope>NUCLEOTIDE SEQUENCE</scope>
</reference>
<protein>
    <submittedName>
        <fullName evidence="4">Jg23928 protein</fullName>
    </submittedName>
</protein>
<feature type="non-terminal residue" evidence="4">
    <location>
        <position position="1"/>
    </location>
</feature>
<evidence type="ECO:0000256" key="1">
    <source>
        <dbReference type="ARBA" id="ARBA00022690"/>
    </source>
</evidence>
<keyword evidence="1" id="KW-0646">Protease inhibitor</keyword>
<organism evidence="4 5">
    <name type="scientific">Pararge aegeria aegeria</name>
    <dbReference type="NCBI Taxonomy" id="348720"/>
    <lineage>
        <taxon>Eukaryota</taxon>
        <taxon>Metazoa</taxon>
        <taxon>Ecdysozoa</taxon>
        <taxon>Arthropoda</taxon>
        <taxon>Hexapoda</taxon>
        <taxon>Insecta</taxon>
        <taxon>Pterygota</taxon>
        <taxon>Neoptera</taxon>
        <taxon>Endopterygota</taxon>
        <taxon>Lepidoptera</taxon>
        <taxon>Glossata</taxon>
        <taxon>Ditrysia</taxon>
        <taxon>Papilionoidea</taxon>
        <taxon>Nymphalidae</taxon>
        <taxon>Satyrinae</taxon>
        <taxon>Satyrini</taxon>
        <taxon>Parargina</taxon>
        <taxon>Pararge</taxon>
    </lineage>
</organism>
<sequence length="119" mass="12329">PLTICGSNTAITPELLETVFGKPNNGTIPAAAPAQAKPISPEAIAIADAVPDYVADVLEQTYVPSPADYDKFDWTLTKRVASSSAENFLLSPLGLKLALAILTEAATGTTQTELSSVLG</sequence>
<dbReference type="Pfam" id="PF00079">
    <property type="entry name" value="Serpin"/>
    <property type="match status" value="1"/>
</dbReference>
<dbReference type="SUPFAM" id="SSF56574">
    <property type="entry name" value="Serpins"/>
    <property type="match status" value="1"/>
</dbReference>
<dbReference type="GO" id="GO:0004867">
    <property type="term" value="F:serine-type endopeptidase inhibitor activity"/>
    <property type="evidence" value="ECO:0007669"/>
    <property type="project" value="UniProtKB-KW"/>
</dbReference>
<dbReference type="EMBL" id="CAKXAJ010009108">
    <property type="protein sequence ID" value="CAH2211066.1"/>
    <property type="molecule type" value="Genomic_DNA"/>
</dbReference>
<evidence type="ECO:0000256" key="2">
    <source>
        <dbReference type="ARBA" id="ARBA00022900"/>
    </source>
</evidence>
<accession>A0A8S4QKA5</accession>
<dbReference type="Proteomes" id="UP000838756">
    <property type="component" value="Unassembled WGS sequence"/>
</dbReference>
<evidence type="ECO:0000259" key="3">
    <source>
        <dbReference type="Pfam" id="PF00079"/>
    </source>
</evidence>
<keyword evidence="2" id="KW-0722">Serine protease inhibitor</keyword>
<evidence type="ECO:0000313" key="5">
    <source>
        <dbReference type="Proteomes" id="UP000838756"/>
    </source>
</evidence>
<evidence type="ECO:0000313" key="4">
    <source>
        <dbReference type="EMBL" id="CAH2211066.1"/>
    </source>
</evidence>